<dbReference type="Gene3D" id="2.160.20.10">
    <property type="entry name" value="Single-stranded right-handed beta-helix, Pectin lyase-like"/>
    <property type="match status" value="1"/>
</dbReference>
<dbReference type="InterPro" id="IPR011050">
    <property type="entry name" value="Pectin_lyase_fold/virulence"/>
</dbReference>
<keyword evidence="6" id="KW-0106">Calcium</keyword>
<evidence type="ECO:0000256" key="5">
    <source>
        <dbReference type="ARBA" id="ARBA00022729"/>
    </source>
</evidence>
<dbReference type="InterPro" id="IPR052052">
    <property type="entry name" value="Polysaccharide_Lyase_9"/>
</dbReference>
<evidence type="ECO:0000256" key="2">
    <source>
        <dbReference type="ARBA" id="ARBA00004613"/>
    </source>
</evidence>
<feature type="signal peptide" evidence="9">
    <location>
        <begin position="1"/>
        <end position="29"/>
    </location>
</feature>
<keyword evidence="4" id="KW-0479">Metal-binding</keyword>
<dbReference type="EMBL" id="BAABKO010000002">
    <property type="protein sequence ID" value="GAA4769777.1"/>
    <property type="molecule type" value="Genomic_DNA"/>
</dbReference>
<keyword evidence="7" id="KW-0456">Lyase</keyword>
<gene>
    <name evidence="11" type="ORF">GCM10023351_11820</name>
</gene>
<dbReference type="InterPro" id="IPR053868">
    <property type="entry name" value="Pel9A-like_beta_helix"/>
</dbReference>
<dbReference type="InterPro" id="IPR012334">
    <property type="entry name" value="Pectin_lyas_fold"/>
</dbReference>
<keyword evidence="5 9" id="KW-0732">Signal</keyword>
<evidence type="ECO:0000256" key="6">
    <source>
        <dbReference type="ARBA" id="ARBA00022837"/>
    </source>
</evidence>
<evidence type="ECO:0000313" key="12">
    <source>
        <dbReference type="Proteomes" id="UP001501645"/>
    </source>
</evidence>
<evidence type="ECO:0000256" key="7">
    <source>
        <dbReference type="ARBA" id="ARBA00023239"/>
    </source>
</evidence>
<keyword evidence="3" id="KW-0964">Secreted</keyword>
<dbReference type="Pfam" id="PF22842">
    <property type="entry name" value="Pel9A-like_beta_helix"/>
    <property type="match status" value="1"/>
</dbReference>
<dbReference type="SUPFAM" id="SSF51126">
    <property type="entry name" value="Pectin lyase-like"/>
    <property type="match status" value="1"/>
</dbReference>
<proteinExistence type="inferred from homology"/>
<comment type="subcellular location">
    <subcellularLocation>
        <location evidence="2">Secreted</location>
    </subcellularLocation>
</comment>
<evidence type="ECO:0000256" key="4">
    <source>
        <dbReference type="ARBA" id="ARBA00022723"/>
    </source>
</evidence>
<evidence type="ECO:0000256" key="1">
    <source>
        <dbReference type="ARBA" id="ARBA00001913"/>
    </source>
</evidence>
<dbReference type="PANTHER" id="PTHR40088:SF1">
    <property type="entry name" value="PECTATE LYASE PEL9"/>
    <property type="match status" value="1"/>
</dbReference>
<feature type="chain" id="PRO_5045866936" evidence="9">
    <location>
        <begin position="30"/>
        <end position="454"/>
    </location>
</feature>
<evidence type="ECO:0000256" key="9">
    <source>
        <dbReference type="SAM" id="SignalP"/>
    </source>
</evidence>
<feature type="domain" description="Pel9A-like right handed beta-helix region" evidence="10">
    <location>
        <begin position="37"/>
        <end position="348"/>
    </location>
</feature>
<dbReference type="Proteomes" id="UP001501645">
    <property type="component" value="Unassembled WGS sequence"/>
</dbReference>
<keyword evidence="12" id="KW-1185">Reference proteome</keyword>
<dbReference type="PROSITE" id="PS51257">
    <property type="entry name" value="PROKAR_LIPOPROTEIN"/>
    <property type="match status" value="1"/>
</dbReference>
<dbReference type="PANTHER" id="PTHR40088">
    <property type="entry name" value="PECTATE LYASE (EUROFUNG)"/>
    <property type="match status" value="1"/>
</dbReference>
<evidence type="ECO:0000256" key="8">
    <source>
        <dbReference type="ARBA" id="ARBA00038263"/>
    </source>
</evidence>
<reference evidence="12" key="1">
    <citation type="journal article" date="2019" name="Int. J. Syst. Evol. Microbiol.">
        <title>The Global Catalogue of Microorganisms (GCM) 10K type strain sequencing project: providing services to taxonomists for standard genome sequencing and annotation.</title>
        <authorList>
            <consortium name="The Broad Institute Genomics Platform"/>
            <consortium name="The Broad Institute Genome Sequencing Center for Infectious Disease"/>
            <person name="Wu L."/>
            <person name="Ma J."/>
        </authorList>
    </citation>
    <scope>NUCLEOTIDE SEQUENCE [LARGE SCALE GENOMIC DNA]</scope>
    <source>
        <strain evidence="12">JCM 18537</strain>
    </source>
</reference>
<sequence length="454" mass="47321">MTLLGSRPVALGAALALVAACAAPAAAHAHRPAQAAAAGAVYFISPTGDDAAAGTKSSPWASIERAQEAVGPGDTVYLRGGTYAYDDALRDCSSQTDRVEVVALAVDGTDDHPITYAAYQDETPVLDFSGVLDDCRIKGISITADWLVIEGLEVTGVRQNNSLNNESWGIWISGSHNLVDEVDTHHHMGPGLFISAGGGNTVRDTDSHDNYDPFSKSGAGQNADGFGMHTAADGLAQTVFEGCRAWSNSDDGWDLINAASPVLIDRSWAWLSGYLPDGSHEPAPAGNGNGFKAGGYGGEWEEPSAVHTVQRSVAFGNRNAGFYANHHTVANVFVNNTAFDNRQDYNMLGVAPDGTDIGIGQLRNNVSYSAGGNRWLDGTDSASNTWDLGIALTDADFLSVSATGWDAPRKPDGSLPALTHLRPSADGALIDAGVDVGLPYTGAAPDLGAFESEG</sequence>
<comment type="caution">
    <text evidence="11">The sequence shown here is derived from an EMBL/GenBank/DDBJ whole genome shotgun (WGS) entry which is preliminary data.</text>
</comment>
<evidence type="ECO:0000313" key="11">
    <source>
        <dbReference type="EMBL" id="GAA4769777.1"/>
    </source>
</evidence>
<comment type="similarity">
    <text evidence="8">Belongs to the polysaccharide lyase 9 family.</text>
</comment>
<evidence type="ECO:0000259" key="10">
    <source>
        <dbReference type="Pfam" id="PF22842"/>
    </source>
</evidence>
<evidence type="ECO:0000256" key="3">
    <source>
        <dbReference type="ARBA" id="ARBA00022525"/>
    </source>
</evidence>
<organism evidence="11 12">
    <name type="scientific">Microbacterium gilvum</name>
    <dbReference type="NCBI Taxonomy" id="1336204"/>
    <lineage>
        <taxon>Bacteria</taxon>
        <taxon>Bacillati</taxon>
        <taxon>Actinomycetota</taxon>
        <taxon>Actinomycetes</taxon>
        <taxon>Micrococcales</taxon>
        <taxon>Microbacteriaceae</taxon>
        <taxon>Microbacterium</taxon>
    </lineage>
</organism>
<name>A0ABP8ZZ09_9MICO</name>
<comment type="cofactor">
    <cofactor evidence="1">
        <name>Ca(2+)</name>
        <dbReference type="ChEBI" id="CHEBI:29108"/>
    </cofactor>
</comment>
<accession>A0ABP8ZZ09</accession>
<protein>
    <submittedName>
        <fullName evidence="11">Right-handed parallel beta-helix repeat-containing protein</fullName>
    </submittedName>
</protein>
<dbReference type="RefSeq" id="WP_345437030.1">
    <property type="nucleotide sequence ID" value="NZ_BAABKO010000002.1"/>
</dbReference>